<keyword evidence="3" id="KW-1185">Reference proteome</keyword>
<evidence type="ECO:0000313" key="2">
    <source>
        <dbReference type="EMBL" id="GEM75162.1"/>
    </source>
</evidence>
<dbReference type="OrthoDB" id="5880027at2"/>
<feature type="signal peptide" evidence="1">
    <location>
        <begin position="1"/>
        <end position="24"/>
    </location>
</feature>
<dbReference type="Proteomes" id="UP000321922">
    <property type="component" value="Unassembled WGS sequence"/>
</dbReference>
<accession>A0A511QFC2</accession>
<protein>
    <submittedName>
        <fullName evidence="2">Uncharacterized protein</fullName>
    </submittedName>
</protein>
<dbReference type="RefSeq" id="WP_050567469.1">
    <property type="nucleotide sequence ID" value="NZ_BAOJ01000191.1"/>
</dbReference>
<gene>
    <name evidence="2" type="ORF">VSA01S_12740</name>
</gene>
<sequence length="131" mass="14363">MKSSWKKILSFGLLNIVYSHFGLASEEGNLVYDANTNSWSYPYVTIDNSTAYHVSGEVDFAVCLQSSFVVNASHKWVDDSRGICLVTKVTATVATDDGNVEAKPYISSGTSFSHFAVIHRNGGYEVTRVVN</sequence>
<evidence type="ECO:0000256" key="1">
    <source>
        <dbReference type="SAM" id="SignalP"/>
    </source>
</evidence>
<feature type="chain" id="PRO_5021938051" evidence="1">
    <location>
        <begin position="25"/>
        <end position="131"/>
    </location>
</feature>
<comment type="caution">
    <text evidence="2">The sequence shown here is derived from an EMBL/GenBank/DDBJ whole genome shotgun (WGS) entry which is preliminary data.</text>
</comment>
<dbReference type="EMBL" id="BJXJ01000010">
    <property type="protein sequence ID" value="GEM75162.1"/>
    <property type="molecule type" value="Genomic_DNA"/>
</dbReference>
<evidence type="ECO:0000313" key="3">
    <source>
        <dbReference type="Proteomes" id="UP000321922"/>
    </source>
</evidence>
<reference evidence="2 3" key="1">
    <citation type="submission" date="2019-07" db="EMBL/GenBank/DDBJ databases">
        <title>Whole genome shotgun sequence of Vibrio sagamiensis NBRC 104589.</title>
        <authorList>
            <person name="Hosoyama A."/>
            <person name="Uohara A."/>
            <person name="Ohji S."/>
            <person name="Ichikawa N."/>
        </authorList>
    </citation>
    <scope>NUCLEOTIDE SEQUENCE [LARGE SCALE GENOMIC DNA]</scope>
    <source>
        <strain evidence="2 3">NBRC 104589</strain>
    </source>
</reference>
<dbReference type="AlphaFoldDB" id="A0A511QFC2"/>
<organism evidence="2 3">
    <name type="scientific">Vibrio sagamiensis NBRC 104589</name>
    <dbReference type="NCBI Taxonomy" id="1219064"/>
    <lineage>
        <taxon>Bacteria</taxon>
        <taxon>Pseudomonadati</taxon>
        <taxon>Pseudomonadota</taxon>
        <taxon>Gammaproteobacteria</taxon>
        <taxon>Vibrionales</taxon>
        <taxon>Vibrionaceae</taxon>
        <taxon>Vibrio</taxon>
    </lineage>
</organism>
<proteinExistence type="predicted"/>
<keyword evidence="1" id="KW-0732">Signal</keyword>
<name>A0A511QFC2_9VIBR</name>